<name>A0A2S0M980_MEGEL</name>
<organism evidence="1 2">
    <name type="scientific">Megasphaera elsdenii</name>
    <dbReference type="NCBI Taxonomy" id="907"/>
    <lineage>
        <taxon>Bacteria</taxon>
        <taxon>Bacillati</taxon>
        <taxon>Bacillota</taxon>
        <taxon>Negativicutes</taxon>
        <taxon>Veillonellales</taxon>
        <taxon>Veillonellaceae</taxon>
        <taxon>Megasphaera</taxon>
    </lineage>
</organism>
<reference evidence="1 2" key="1">
    <citation type="journal article" date="2018" name="Genome Announc.">
        <title>Complete genomes of two Megasphaera elsdenii strains, NCIMB 702410 and ATCC 25940.</title>
        <authorList>
            <person name="Hatmaker E.A."/>
            <person name="O'Dell K."/>
            <person name="Riley L.A."/>
            <person name="Klingeman D.M."/>
            <person name="Guss A.M."/>
        </authorList>
    </citation>
    <scope>NUCLEOTIDE SEQUENCE [LARGE SCALE GENOMIC DNA]</scope>
    <source>
        <strain evidence="1 2">NCIMB702410</strain>
    </source>
</reference>
<gene>
    <name evidence="1" type="ORF">C6Y28_10540</name>
</gene>
<dbReference type="Proteomes" id="UP000238358">
    <property type="component" value="Chromosome"/>
</dbReference>
<proteinExistence type="predicted"/>
<dbReference type="AlphaFoldDB" id="A0A2S0M980"/>
<protein>
    <submittedName>
        <fullName evidence="1">Uncharacterized protein</fullName>
    </submittedName>
</protein>
<sequence>MKMYLKMKQSGNRYAVKPTDDKDVYEFVDTPEKRNMMLYENARYYLDMGWDETEKAYHVEHWTPEFYAHIKKAILHLEAADNFYRVLYILLRDEQGEDVAAEKLLDEICRVKKVLHYARVLDSDCEE</sequence>
<evidence type="ECO:0000313" key="1">
    <source>
        <dbReference type="EMBL" id="AVO28028.1"/>
    </source>
</evidence>
<dbReference type="RefSeq" id="WP_027894636.1">
    <property type="nucleotide sequence ID" value="NZ_CP027569.1"/>
</dbReference>
<dbReference type="EMBL" id="CP027569">
    <property type="protein sequence ID" value="AVO28028.1"/>
    <property type="molecule type" value="Genomic_DNA"/>
</dbReference>
<evidence type="ECO:0000313" key="2">
    <source>
        <dbReference type="Proteomes" id="UP000238358"/>
    </source>
</evidence>
<accession>A0A2S0M980</accession>